<accession>G2YQF9</accession>
<evidence type="ECO:0000313" key="2">
    <source>
        <dbReference type="Proteomes" id="UP000008177"/>
    </source>
</evidence>
<proteinExistence type="predicted"/>
<evidence type="ECO:0000313" key="1">
    <source>
        <dbReference type="EMBL" id="CCD53857.1"/>
    </source>
</evidence>
<sequence length="37" mass="4574">MDNWILILEDLLHTASELSLKYQKHISVHQFCFWEER</sequence>
<name>G2YQF9_BOTF4</name>
<dbReference type="HOGENOM" id="CLU_3350992_0_0_1"/>
<protein>
    <submittedName>
        <fullName evidence="1">Uncharacterized protein</fullName>
    </submittedName>
</protein>
<dbReference type="EMBL" id="FQ790348">
    <property type="protein sequence ID" value="CCD53857.1"/>
    <property type="molecule type" value="Genomic_DNA"/>
</dbReference>
<gene>
    <name evidence="1" type="ORF">BofuT4_uP134110.1</name>
</gene>
<dbReference type="InParanoid" id="G2YQF9"/>
<dbReference type="Proteomes" id="UP000008177">
    <property type="component" value="Unplaced contigs"/>
</dbReference>
<reference evidence="2" key="1">
    <citation type="journal article" date="2011" name="PLoS Genet.">
        <title>Genomic analysis of the necrotrophic fungal pathogens Sclerotinia sclerotiorum and Botrytis cinerea.</title>
        <authorList>
            <person name="Amselem J."/>
            <person name="Cuomo C.A."/>
            <person name="van Kan J.A."/>
            <person name="Viaud M."/>
            <person name="Benito E.P."/>
            <person name="Couloux A."/>
            <person name="Coutinho P.M."/>
            <person name="de Vries R.P."/>
            <person name="Dyer P.S."/>
            <person name="Fillinger S."/>
            <person name="Fournier E."/>
            <person name="Gout L."/>
            <person name="Hahn M."/>
            <person name="Kohn L."/>
            <person name="Lapalu N."/>
            <person name="Plummer K.M."/>
            <person name="Pradier J.M."/>
            <person name="Quevillon E."/>
            <person name="Sharon A."/>
            <person name="Simon A."/>
            <person name="ten Have A."/>
            <person name="Tudzynski B."/>
            <person name="Tudzynski P."/>
            <person name="Wincker P."/>
            <person name="Andrew M."/>
            <person name="Anthouard V."/>
            <person name="Beever R.E."/>
            <person name="Beffa R."/>
            <person name="Benoit I."/>
            <person name="Bouzid O."/>
            <person name="Brault B."/>
            <person name="Chen Z."/>
            <person name="Choquer M."/>
            <person name="Collemare J."/>
            <person name="Cotton P."/>
            <person name="Danchin E.G."/>
            <person name="Da Silva C."/>
            <person name="Gautier A."/>
            <person name="Giraud C."/>
            <person name="Giraud T."/>
            <person name="Gonzalez C."/>
            <person name="Grossetete S."/>
            <person name="Guldener U."/>
            <person name="Henrissat B."/>
            <person name="Howlett B.J."/>
            <person name="Kodira C."/>
            <person name="Kretschmer M."/>
            <person name="Lappartient A."/>
            <person name="Leroch M."/>
            <person name="Levis C."/>
            <person name="Mauceli E."/>
            <person name="Neuveglise C."/>
            <person name="Oeser B."/>
            <person name="Pearson M."/>
            <person name="Poulain J."/>
            <person name="Poussereau N."/>
            <person name="Quesneville H."/>
            <person name="Rascle C."/>
            <person name="Schumacher J."/>
            <person name="Segurens B."/>
            <person name="Sexton A."/>
            <person name="Silva E."/>
            <person name="Sirven C."/>
            <person name="Soanes D.M."/>
            <person name="Talbot N.J."/>
            <person name="Templeton M."/>
            <person name="Yandava C."/>
            <person name="Yarden O."/>
            <person name="Zeng Q."/>
            <person name="Rollins J.A."/>
            <person name="Lebrun M.H."/>
            <person name="Dickman M."/>
        </authorList>
    </citation>
    <scope>NUCLEOTIDE SEQUENCE [LARGE SCALE GENOMIC DNA]</scope>
    <source>
        <strain evidence="2">T4</strain>
    </source>
</reference>
<organism evidence="1 2">
    <name type="scientific">Botryotinia fuckeliana (strain T4)</name>
    <name type="common">Noble rot fungus</name>
    <name type="synonym">Botrytis cinerea</name>
    <dbReference type="NCBI Taxonomy" id="999810"/>
    <lineage>
        <taxon>Eukaryota</taxon>
        <taxon>Fungi</taxon>
        <taxon>Dikarya</taxon>
        <taxon>Ascomycota</taxon>
        <taxon>Pezizomycotina</taxon>
        <taxon>Leotiomycetes</taxon>
        <taxon>Helotiales</taxon>
        <taxon>Sclerotiniaceae</taxon>
        <taxon>Botrytis</taxon>
    </lineage>
</organism>
<dbReference type="AlphaFoldDB" id="G2YQF9"/>